<comment type="similarity">
    <text evidence="1">Belongs to the short-chain dehydrogenases/reductases (SDR) family.</text>
</comment>
<protein>
    <recommendedName>
        <fullName evidence="7">NAD(P)-binding protein</fullName>
    </recommendedName>
</protein>
<keyword evidence="4" id="KW-0732">Signal</keyword>
<dbReference type="EMBL" id="AQGS01000514">
    <property type="protein sequence ID" value="EPS38902.1"/>
    <property type="molecule type" value="Genomic_DNA"/>
</dbReference>
<dbReference type="SUPFAM" id="SSF51735">
    <property type="entry name" value="NAD(P)-binding Rossmann-fold domains"/>
    <property type="match status" value="1"/>
</dbReference>
<organism evidence="5 6">
    <name type="scientific">Dactylellina haptotyla (strain CBS 200.50)</name>
    <name type="common">Nematode-trapping fungus</name>
    <name type="synonym">Monacrosporium haptotylum</name>
    <dbReference type="NCBI Taxonomy" id="1284197"/>
    <lineage>
        <taxon>Eukaryota</taxon>
        <taxon>Fungi</taxon>
        <taxon>Dikarya</taxon>
        <taxon>Ascomycota</taxon>
        <taxon>Pezizomycotina</taxon>
        <taxon>Orbiliomycetes</taxon>
        <taxon>Orbiliales</taxon>
        <taxon>Orbiliaceae</taxon>
        <taxon>Dactylellina</taxon>
    </lineage>
</organism>
<sequence length="351" mass="38831">MSILYGIFFALRQLLTSEGFPPKPQFEEKDVPDLSGKVVFPLFHAREYMRPNLPIVYLITGGAGGIGFELVKILYSKNANVYIAGRSSDNAIAAVNKIREEYPKSDGGLAFLQLDLSDLTSIKPAVDKFLQKERRLDAVVHNAGIMITPTHWRTVQGWDIQFGTNVIGPFVLQRHLQNILVETAKIAPKNSVRTVFLSSISAPLAPPGGIDYKNLESKGVSAFSAIQYFDSGLKYAHSKCANTIMAMGFAQKFKDTGIIAVSANPGNLNTDLLRHSLIAWVFFRPWLYPARYGAITELYATLSPEINDTSNGALIIPWGRTGPIRQDILDSCQEGGAVKFWDWLDENTQGF</sequence>
<dbReference type="OMA" id="MIQLMAP"/>
<evidence type="ECO:0000256" key="2">
    <source>
        <dbReference type="ARBA" id="ARBA00022857"/>
    </source>
</evidence>
<dbReference type="eggNOG" id="KOG1208">
    <property type="taxonomic scope" value="Eukaryota"/>
</dbReference>
<gene>
    <name evidence="5" type="ORF">H072_7314</name>
</gene>
<dbReference type="AlphaFoldDB" id="S8BUD1"/>
<dbReference type="STRING" id="1284197.S8BUD1"/>
<keyword evidence="3" id="KW-0560">Oxidoreductase</keyword>
<dbReference type="Proteomes" id="UP000015100">
    <property type="component" value="Unassembled WGS sequence"/>
</dbReference>
<dbReference type="OrthoDB" id="191139at2759"/>
<evidence type="ECO:0000256" key="1">
    <source>
        <dbReference type="ARBA" id="ARBA00006484"/>
    </source>
</evidence>
<dbReference type="PANTHER" id="PTHR24320:SF236">
    <property type="entry name" value="SHORT-CHAIN DEHYDROGENASE-RELATED"/>
    <property type="match status" value="1"/>
</dbReference>
<feature type="chain" id="PRO_5004561385" description="NAD(P)-binding protein" evidence="4">
    <location>
        <begin position="20"/>
        <end position="351"/>
    </location>
</feature>
<feature type="signal peptide" evidence="4">
    <location>
        <begin position="1"/>
        <end position="19"/>
    </location>
</feature>
<dbReference type="HOGENOM" id="CLU_010194_44_6_1"/>
<evidence type="ECO:0000313" key="5">
    <source>
        <dbReference type="EMBL" id="EPS38902.1"/>
    </source>
</evidence>
<name>S8BUD1_DACHA</name>
<reference evidence="6" key="2">
    <citation type="submission" date="2013-04" db="EMBL/GenBank/DDBJ databases">
        <title>Genomic mechanisms accounting for the adaptation to parasitism in nematode-trapping fungi.</title>
        <authorList>
            <person name="Ahren D.G."/>
        </authorList>
    </citation>
    <scope>NUCLEOTIDE SEQUENCE [LARGE SCALE GENOMIC DNA]</scope>
    <source>
        <strain evidence="6">CBS 200.50</strain>
    </source>
</reference>
<keyword evidence="2" id="KW-0521">NADP</keyword>
<dbReference type="PRINTS" id="PR00081">
    <property type="entry name" value="GDHRDH"/>
</dbReference>
<dbReference type="InterPro" id="IPR036291">
    <property type="entry name" value="NAD(P)-bd_dom_sf"/>
</dbReference>
<comment type="caution">
    <text evidence="5">The sequence shown here is derived from an EMBL/GenBank/DDBJ whole genome shotgun (WGS) entry which is preliminary data.</text>
</comment>
<dbReference type="InterPro" id="IPR002347">
    <property type="entry name" value="SDR_fam"/>
</dbReference>
<keyword evidence="6" id="KW-1185">Reference proteome</keyword>
<evidence type="ECO:0000256" key="4">
    <source>
        <dbReference type="SAM" id="SignalP"/>
    </source>
</evidence>
<dbReference type="Pfam" id="PF00106">
    <property type="entry name" value="adh_short"/>
    <property type="match status" value="1"/>
</dbReference>
<evidence type="ECO:0000313" key="6">
    <source>
        <dbReference type="Proteomes" id="UP000015100"/>
    </source>
</evidence>
<dbReference type="GO" id="GO:0016491">
    <property type="term" value="F:oxidoreductase activity"/>
    <property type="evidence" value="ECO:0007669"/>
    <property type="project" value="UniProtKB-KW"/>
</dbReference>
<dbReference type="PANTHER" id="PTHR24320">
    <property type="entry name" value="RETINOL DEHYDROGENASE"/>
    <property type="match status" value="1"/>
</dbReference>
<reference evidence="5 6" key="1">
    <citation type="journal article" date="2013" name="PLoS Genet.">
        <title>Genomic mechanisms accounting for the adaptation to parasitism in nematode-trapping fungi.</title>
        <authorList>
            <person name="Meerupati T."/>
            <person name="Andersson K.M."/>
            <person name="Friman E."/>
            <person name="Kumar D."/>
            <person name="Tunlid A."/>
            <person name="Ahren D."/>
        </authorList>
    </citation>
    <scope>NUCLEOTIDE SEQUENCE [LARGE SCALE GENOMIC DNA]</scope>
    <source>
        <strain evidence="5 6">CBS 200.50</strain>
    </source>
</reference>
<accession>S8BUD1</accession>
<dbReference type="Gene3D" id="3.40.50.720">
    <property type="entry name" value="NAD(P)-binding Rossmann-like Domain"/>
    <property type="match status" value="1"/>
</dbReference>
<evidence type="ECO:0008006" key="7">
    <source>
        <dbReference type="Google" id="ProtNLM"/>
    </source>
</evidence>
<proteinExistence type="inferred from homology"/>
<evidence type="ECO:0000256" key="3">
    <source>
        <dbReference type="ARBA" id="ARBA00023002"/>
    </source>
</evidence>